<keyword evidence="2" id="KW-0732">Signal</keyword>
<accession>A0A183E6K1</accession>
<organism evidence="5">
    <name type="scientific">Gongylonema pulchrum</name>
    <dbReference type="NCBI Taxonomy" id="637853"/>
    <lineage>
        <taxon>Eukaryota</taxon>
        <taxon>Metazoa</taxon>
        <taxon>Ecdysozoa</taxon>
        <taxon>Nematoda</taxon>
        <taxon>Chromadorea</taxon>
        <taxon>Rhabditida</taxon>
        <taxon>Spirurina</taxon>
        <taxon>Spiruromorpha</taxon>
        <taxon>Spiruroidea</taxon>
        <taxon>Gongylonematidae</taxon>
        <taxon>Gongylonema</taxon>
    </lineage>
</organism>
<feature type="region of interest" description="Disordered" evidence="1">
    <location>
        <begin position="25"/>
        <end position="55"/>
    </location>
</feature>
<dbReference type="Proteomes" id="UP000271098">
    <property type="component" value="Unassembled WGS sequence"/>
</dbReference>
<reference evidence="3 4" key="2">
    <citation type="submission" date="2018-11" db="EMBL/GenBank/DDBJ databases">
        <authorList>
            <consortium name="Pathogen Informatics"/>
        </authorList>
    </citation>
    <scope>NUCLEOTIDE SEQUENCE [LARGE SCALE GENOMIC DNA]</scope>
</reference>
<evidence type="ECO:0000313" key="5">
    <source>
        <dbReference type="WBParaSite" id="GPUH_0001661401-mRNA-1"/>
    </source>
</evidence>
<feature type="chain" id="PRO_5043139018" evidence="2">
    <location>
        <begin position="23"/>
        <end position="103"/>
    </location>
</feature>
<dbReference type="EMBL" id="UYRT01083965">
    <property type="protein sequence ID" value="VDN28176.1"/>
    <property type="molecule type" value="Genomic_DNA"/>
</dbReference>
<name>A0A183E6K1_9BILA</name>
<keyword evidence="4" id="KW-1185">Reference proteome</keyword>
<feature type="signal peptide" evidence="2">
    <location>
        <begin position="1"/>
        <end position="22"/>
    </location>
</feature>
<evidence type="ECO:0000256" key="1">
    <source>
        <dbReference type="SAM" id="MobiDB-lite"/>
    </source>
</evidence>
<protein>
    <submittedName>
        <fullName evidence="5">ShKT domain-containing protein</fullName>
    </submittedName>
</protein>
<sequence>MQFRFLPVLIFVLVISLIEVAAQKRPRMVSPPMEQQRKQPQAPPKGQRYPLRKNDCGNTMPEQVCKNRKRNCEDIKLWGMPQTKLGVQALIEECGAYCGLCVR</sequence>
<gene>
    <name evidence="3" type="ORF">GPUH_LOCUS16591</name>
</gene>
<dbReference type="WBParaSite" id="GPUH_0001661401-mRNA-1">
    <property type="protein sequence ID" value="GPUH_0001661401-mRNA-1"/>
    <property type="gene ID" value="GPUH_0001661401"/>
</dbReference>
<evidence type="ECO:0000256" key="2">
    <source>
        <dbReference type="SAM" id="SignalP"/>
    </source>
</evidence>
<evidence type="ECO:0000313" key="4">
    <source>
        <dbReference type="Proteomes" id="UP000271098"/>
    </source>
</evidence>
<proteinExistence type="predicted"/>
<reference evidence="5" key="1">
    <citation type="submission" date="2016-06" db="UniProtKB">
        <authorList>
            <consortium name="WormBaseParasite"/>
        </authorList>
    </citation>
    <scope>IDENTIFICATION</scope>
</reference>
<dbReference type="AlphaFoldDB" id="A0A183E6K1"/>
<evidence type="ECO:0000313" key="3">
    <source>
        <dbReference type="EMBL" id="VDN28176.1"/>
    </source>
</evidence>